<keyword evidence="8" id="KW-1185">Reference proteome</keyword>
<keyword evidence="3 6" id="KW-0812">Transmembrane</keyword>
<evidence type="ECO:0000256" key="1">
    <source>
        <dbReference type="ARBA" id="ARBA00004651"/>
    </source>
</evidence>
<dbReference type="RefSeq" id="WP_188825240.1">
    <property type="nucleotide sequence ID" value="NZ_BMHH01000014.1"/>
</dbReference>
<feature type="transmembrane region" description="Helical" evidence="6">
    <location>
        <begin position="31"/>
        <end position="52"/>
    </location>
</feature>
<evidence type="ECO:0008006" key="9">
    <source>
        <dbReference type="Google" id="ProtNLM"/>
    </source>
</evidence>
<evidence type="ECO:0000256" key="3">
    <source>
        <dbReference type="ARBA" id="ARBA00022692"/>
    </source>
</evidence>
<dbReference type="AlphaFoldDB" id="A0A916SIH9"/>
<accession>A0A916SIH9</accession>
<evidence type="ECO:0000256" key="4">
    <source>
        <dbReference type="ARBA" id="ARBA00022989"/>
    </source>
</evidence>
<dbReference type="GO" id="GO:0005886">
    <property type="term" value="C:plasma membrane"/>
    <property type="evidence" value="ECO:0007669"/>
    <property type="project" value="UniProtKB-SubCell"/>
</dbReference>
<protein>
    <recommendedName>
        <fullName evidence="9">Cytochrome C oxidase subunit IV</fullName>
    </recommendedName>
</protein>
<feature type="transmembrane region" description="Helical" evidence="6">
    <location>
        <begin position="7"/>
        <end position="25"/>
    </location>
</feature>
<gene>
    <name evidence="7" type="ORF">GCM10011491_32480</name>
</gene>
<organism evidence="7 8">
    <name type="scientific">Brucella endophytica</name>
    <dbReference type="NCBI Taxonomy" id="1963359"/>
    <lineage>
        <taxon>Bacteria</taxon>
        <taxon>Pseudomonadati</taxon>
        <taxon>Pseudomonadota</taxon>
        <taxon>Alphaproteobacteria</taxon>
        <taxon>Hyphomicrobiales</taxon>
        <taxon>Brucellaceae</taxon>
        <taxon>Brucella/Ochrobactrum group</taxon>
        <taxon>Brucella</taxon>
    </lineage>
</organism>
<evidence type="ECO:0000313" key="7">
    <source>
        <dbReference type="EMBL" id="GGB01794.1"/>
    </source>
</evidence>
<comment type="caution">
    <text evidence="7">The sequence shown here is derived from an EMBL/GenBank/DDBJ whole genome shotgun (WGS) entry which is preliminary data.</text>
</comment>
<reference evidence="7" key="1">
    <citation type="journal article" date="2014" name="Int. J. Syst. Evol. Microbiol.">
        <title>Complete genome sequence of Corynebacterium casei LMG S-19264T (=DSM 44701T), isolated from a smear-ripened cheese.</title>
        <authorList>
            <consortium name="US DOE Joint Genome Institute (JGI-PGF)"/>
            <person name="Walter F."/>
            <person name="Albersmeier A."/>
            <person name="Kalinowski J."/>
            <person name="Ruckert C."/>
        </authorList>
    </citation>
    <scope>NUCLEOTIDE SEQUENCE</scope>
    <source>
        <strain evidence="7">CGMCC 1.15082</strain>
    </source>
</reference>
<keyword evidence="5 6" id="KW-0472">Membrane</keyword>
<feature type="transmembrane region" description="Helical" evidence="6">
    <location>
        <begin position="64"/>
        <end position="85"/>
    </location>
</feature>
<sequence length="87" mass="9929">MPFDLARVWGLLVALSLFTLTISFSSWPVPVANIVILALAIAKARFILLDFLELRHVPAYWRALFWWWLCLICAAALATSFWTAYAN</sequence>
<evidence type="ECO:0000256" key="6">
    <source>
        <dbReference type="SAM" id="Phobius"/>
    </source>
</evidence>
<evidence type="ECO:0000256" key="2">
    <source>
        <dbReference type="ARBA" id="ARBA00022475"/>
    </source>
</evidence>
<proteinExistence type="predicted"/>
<keyword evidence="4 6" id="KW-1133">Transmembrane helix</keyword>
<dbReference type="Proteomes" id="UP000646478">
    <property type="component" value="Unassembled WGS sequence"/>
</dbReference>
<dbReference type="InterPro" id="IPR005171">
    <property type="entry name" value="Cyt_c_oxidase_su4_prok"/>
</dbReference>
<name>A0A916SIH9_9HYPH</name>
<dbReference type="Pfam" id="PF03626">
    <property type="entry name" value="COX4_pro"/>
    <property type="match status" value="1"/>
</dbReference>
<comment type="subcellular location">
    <subcellularLocation>
        <location evidence="1">Cell membrane</location>
        <topology evidence="1">Multi-pass membrane protein</topology>
    </subcellularLocation>
</comment>
<reference evidence="7" key="2">
    <citation type="submission" date="2020-09" db="EMBL/GenBank/DDBJ databases">
        <authorList>
            <person name="Sun Q."/>
            <person name="Zhou Y."/>
        </authorList>
    </citation>
    <scope>NUCLEOTIDE SEQUENCE</scope>
    <source>
        <strain evidence="7">CGMCC 1.15082</strain>
    </source>
</reference>
<dbReference type="EMBL" id="BMHH01000014">
    <property type="protein sequence ID" value="GGB01794.1"/>
    <property type="molecule type" value="Genomic_DNA"/>
</dbReference>
<evidence type="ECO:0000256" key="5">
    <source>
        <dbReference type="ARBA" id="ARBA00023136"/>
    </source>
</evidence>
<evidence type="ECO:0000313" key="8">
    <source>
        <dbReference type="Proteomes" id="UP000646478"/>
    </source>
</evidence>
<keyword evidence="2" id="KW-1003">Cell membrane</keyword>